<dbReference type="Pfam" id="PF02153">
    <property type="entry name" value="PDH_N"/>
    <property type="match status" value="1"/>
</dbReference>
<evidence type="ECO:0000256" key="2">
    <source>
        <dbReference type="ARBA" id="ARBA00023002"/>
    </source>
</evidence>
<dbReference type="Gene3D" id="3.40.50.720">
    <property type="entry name" value="NAD(P)-binding Rossmann-like Domain"/>
    <property type="match status" value="1"/>
</dbReference>
<dbReference type="EMBL" id="JBITYG010000018">
    <property type="protein sequence ID" value="MFI9106464.1"/>
    <property type="molecule type" value="Genomic_DNA"/>
</dbReference>
<dbReference type="SUPFAM" id="SSF51735">
    <property type="entry name" value="NAD(P)-binding Rossmann-fold domains"/>
    <property type="match status" value="1"/>
</dbReference>
<dbReference type="InterPro" id="IPR046825">
    <property type="entry name" value="PDH_C"/>
</dbReference>
<sequence length="298" mass="29921">MRTVAVVGGGLIGTSIGMDLHACGVRVHVIDRDPVTQAVAAERCRGYEGAPPEPADLAVIAVPPGAVAPVLREWQSRGLARCYTDVASAKESVHRAATAAGCALDAFVGGHPMAGSERPGPYAARAGLFTGRPWVLTPDRHTGTAALSAALALVEACGARLVVMGRAEHDRAVATTSHAPHVVASALASAVGAAPQEVVELCGAGIRDATRIAAGETGLWSDILGSNASAVAAALEPLITELTDALVQLRAVAGAPPGTPPRALAGLLDRGGEGRARIMTAQPAAAPAPPPVAVPSYA</sequence>
<gene>
    <name evidence="4" type="ORF">ACIGXA_38770</name>
</gene>
<dbReference type="Pfam" id="PF20463">
    <property type="entry name" value="PDH_C"/>
    <property type="match status" value="1"/>
</dbReference>
<evidence type="ECO:0000256" key="1">
    <source>
        <dbReference type="ARBA" id="ARBA00007964"/>
    </source>
</evidence>
<dbReference type="InterPro" id="IPR003099">
    <property type="entry name" value="Prephen_DH"/>
</dbReference>
<dbReference type="InterPro" id="IPR008927">
    <property type="entry name" value="6-PGluconate_DH-like_C_sf"/>
</dbReference>
<dbReference type="InterPro" id="IPR046826">
    <property type="entry name" value="PDH_N"/>
</dbReference>
<dbReference type="Proteomes" id="UP001614394">
    <property type="component" value="Unassembled WGS sequence"/>
</dbReference>
<dbReference type="RefSeq" id="WP_399657988.1">
    <property type="nucleotide sequence ID" value="NZ_JBITYG010000018.1"/>
</dbReference>
<name>A0ABW8CJ34_9ACTN</name>
<reference evidence="4 5" key="1">
    <citation type="submission" date="2024-10" db="EMBL/GenBank/DDBJ databases">
        <title>The Natural Products Discovery Center: Release of the First 8490 Sequenced Strains for Exploring Actinobacteria Biosynthetic Diversity.</title>
        <authorList>
            <person name="Kalkreuter E."/>
            <person name="Kautsar S.A."/>
            <person name="Yang D."/>
            <person name="Bader C.D."/>
            <person name="Teijaro C.N."/>
            <person name="Fluegel L."/>
            <person name="Davis C.M."/>
            <person name="Simpson J.R."/>
            <person name="Lauterbach L."/>
            <person name="Steele A.D."/>
            <person name="Gui C."/>
            <person name="Meng S."/>
            <person name="Li G."/>
            <person name="Viehrig K."/>
            <person name="Ye F."/>
            <person name="Su P."/>
            <person name="Kiefer A.F."/>
            <person name="Nichols A."/>
            <person name="Cepeda A.J."/>
            <person name="Yan W."/>
            <person name="Fan B."/>
            <person name="Jiang Y."/>
            <person name="Adhikari A."/>
            <person name="Zheng C.-J."/>
            <person name="Schuster L."/>
            <person name="Cowan T.M."/>
            <person name="Smanski M.J."/>
            <person name="Chevrette M.G."/>
            <person name="De Carvalho L.P.S."/>
            <person name="Shen B."/>
        </authorList>
    </citation>
    <scope>NUCLEOTIDE SEQUENCE [LARGE SCALE GENOMIC DNA]</scope>
    <source>
        <strain evidence="4 5">NPDC053399</strain>
    </source>
</reference>
<feature type="domain" description="Prephenate/arogenate dehydrogenase" evidence="3">
    <location>
        <begin position="2"/>
        <end position="286"/>
    </location>
</feature>
<dbReference type="PANTHER" id="PTHR21363">
    <property type="entry name" value="PREPHENATE DEHYDROGENASE"/>
    <property type="match status" value="1"/>
</dbReference>
<dbReference type="InterPro" id="IPR036291">
    <property type="entry name" value="NAD(P)-bd_dom_sf"/>
</dbReference>
<dbReference type="Gene3D" id="1.10.3660.10">
    <property type="entry name" value="6-phosphogluconate dehydrogenase C-terminal like domain"/>
    <property type="match status" value="1"/>
</dbReference>
<protein>
    <submittedName>
        <fullName evidence="4">Prephenate dehydrogenase/arogenate dehydrogenase family protein</fullName>
    </submittedName>
</protein>
<dbReference type="PANTHER" id="PTHR21363:SF0">
    <property type="entry name" value="PREPHENATE DEHYDROGENASE [NADP(+)]"/>
    <property type="match status" value="1"/>
</dbReference>
<keyword evidence="2" id="KW-0560">Oxidoreductase</keyword>
<dbReference type="SUPFAM" id="SSF48179">
    <property type="entry name" value="6-phosphogluconate dehydrogenase C-terminal domain-like"/>
    <property type="match status" value="1"/>
</dbReference>
<comment type="similarity">
    <text evidence="1">Belongs to the prephenate/arogenate dehydrogenase family.</text>
</comment>
<dbReference type="InterPro" id="IPR050812">
    <property type="entry name" value="Preph/Arog_dehydrog"/>
</dbReference>
<comment type="caution">
    <text evidence="4">The sequence shown here is derived from an EMBL/GenBank/DDBJ whole genome shotgun (WGS) entry which is preliminary data.</text>
</comment>
<keyword evidence="5" id="KW-1185">Reference proteome</keyword>
<evidence type="ECO:0000259" key="3">
    <source>
        <dbReference type="PROSITE" id="PS51176"/>
    </source>
</evidence>
<evidence type="ECO:0000313" key="5">
    <source>
        <dbReference type="Proteomes" id="UP001614394"/>
    </source>
</evidence>
<accession>A0ABW8CJ34</accession>
<evidence type="ECO:0000313" key="4">
    <source>
        <dbReference type="EMBL" id="MFI9106464.1"/>
    </source>
</evidence>
<organism evidence="4 5">
    <name type="scientific">Streptomyces fildesensis</name>
    <dbReference type="NCBI Taxonomy" id="375757"/>
    <lineage>
        <taxon>Bacteria</taxon>
        <taxon>Bacillati</taxon>
        <taxon>Actinomycetota</taxon>
        <taxon>Actinomycetes</taxon>
        <taxon>Kitasatosporales</taxon>
        <taxon>Streptomycetaceae</taxon>
        <taxon>Streptomyces</taxon>
    </lineage>
</organism>
<proteinExistence type="inferred from homology"/>
<dbReference type="PROSITE" id="PS51176">
    <property type="entry name" value="PDH_ADH"/>
    <property type="match status" value="1"/>
</dbReference>